<reference evidence="1 2" key="1">
    <citation type="submission" date="2023-07" db="EMBL/GenBank/DDBJ databases">
        <title>Novel species of Thermanaerothrix with wide hydrolytic capabilities.</title>
        <authorList>
            <person name="Zayulina K.S."/>
            <person name="Podosokorskaya O.A."/>
            <person name="Elcheninov A.G."/>
        </authorList>
    </citation>
    <scope>NUCLEOTIDE SEQUENCE [LARGE SCALE GENOMIC DNA]</scope>
    <source>
        <strain evidence="1 2">4228-RoL</strain>
    </source>
</reference>
<sequence>MEKTPDLSSQLAEAQAAYTQGTFETAARLYEEIAKGYEAMGDVLKAAEMRNNASVAWLQANRADEALRCVEGTVEIFAHAGDEHRQALALGNWAAALEALGQLEEALTVYREAAERLMAVGDNENYAVVKRRISALHVKMGNQIAAVFSMDDALEHQPRLSAREKALKSLFGVLRRVMGIK</sequence>
<protein>
    <submittedName>
        <fullName evidence="1">Tetratricopeptide repeat protein</fullName>
    </submittedName>
</protein>
<evidence type="ECO:0000313" key="1">
    <source>
        <dbReference type="EMBL" id="MDT8897758.1"/>
    </source>
</evidence>
<gene>
    <name evidence="1" type="ORF">QYE77_05720</name>
</gene>
<dbReference type="Pfam" id="PF13424">
    <property type="entry name" value="TPR_12"/>
    <property type="match status" value="1"/>
</dbReference>
<dbReference type="SUPFAM" id="SSF48452">
    <property type="entry name" value="TPR-like"/>
    <property type="match status" value="1"/>
</dbReference>
<dbReference type="Proteomes" id="UP001254165">
    <property type="component" value="Unassembled WGS sequence"/>
</dbReference>
<dbReference type="EMBL" id="JAUHMF010000001">
    <property type="protein sequence ID" value="MDT8897758.1"/>
    <property type="molecule type" value="Genomic_DNA"/>
</dbReference>
<organism evidence="1 2">
    <name type="scientific">Thermanaerothrix solaris</name>
    <dbReference type="NCBI Taxonomy" id="3058434"/>
    <lineage>
        <taxon>Bacteria</taxon>
        <taxon>Bacillati</taxon>
        <taxon>Chloroflexota</taxon>
        <taxon>Anaerolineae</taxon>
        <taxon>Anaerolineales</taxon>
        <taxon>Anaerolineaceae</taxon>
        <taxon>Thermanaerothrix</taxon>
    </lineage>
</organism>
<dbReference type="RefSeq" id="WP_315624413.1">
    <property type="nucleotide sequence ID" value="NZ_JAUHMF010000001.1"/>
</dbReference>
<evidence type="ECO:0000313" key="2">
    <source>
        <dbReference type="Proteomes" id="UP001254165"/>
    </source>
</evidence>
<keyword evidence="2" id="KW-1185">Reference proteome</keyword>
<dbReference type="InterPro" id="IPR011990">
    <property type="entry name" value="TPR-like_helical_dom_sf"/>
</dbReference>
<accession>A0ABU3NLN1</accession>
<dbReference type="Gene3D" id="1.25.40.10">
    <property type="entry name" value="Tetratricopeptide repeat domain"/>
    <property type="match status" value="1"/>
</dbReference>
<proteinExistence type="predicted"/>
<comment type="caution">
    <text evidence="1">The sequence shown here is derived from an EMBL/GenBank/DDBJ whole genome shotgun (WGS) entry which is preliminary data.</text>
</comment>
<name>A0ABU3NLN1_9CHLR</name>